<dbReference type="PANTHER" id="PTHR19446">
    <property type="entry name" value="REVERSE TRANSCRIPTASES"/>
    <property type="match status" value="1"/>
</dbReference>
<gene>
    <name evidence="2" type="primary">Necator_chrIII.g9462</name>
    <name evidence="2" type="ORF">RB195_008697</name>
</gene>
<name>A0ABR1CPW0_NECAM</name>
<evidence type="ECO:0000313" key="3">
    <source>
        <dbReference type="Proteomes" id="UP001303046"/>
    </source>
</evidence>
<keyword evidence="3" id="KW-1185">Reference proteome</keyword>
<feature type="domain" description="Reverse transcriptase" evidence="1">
    <location>
        <begin position="324"/>
        <end position="479"/>
    </location>
</feature>
<evidence type="ECO:0000259" key="1">
    <source>
        <dbReference type="Pfam" id="PF00078"/>
    </source>
</evidence>
<sequence length="480" mass="55144">MTSAATEEEYRIGRFGLGDRNENGNRLARLLFATRLFYGNSLFMKKNHRRWKWESPNGATRVEIDHMPTNRRWCLLDISVVSSFCSGSDLLRAKIRLNHTMEKNIWYRQRRRKEVVYDDCVLENSLSQGDWHIEEDPNVDYEMLLRGLRARAERASKPHTTSSRTTKEFLERRRALTLDPNASHIERLVANTSCRKALQEDLLKYRQKKILEAAQGRMSPKKCRRDLREYNIPLATLLSEDGTRTSSRREMEIITERFYSNLFRPSASVSSPIIPTGEAPPRILPSEVLVAIKSMKPGTDPGPDFISADFLRADQWKTSRTVLIHKKGDREDLRNYRPICLLSVLYKVFTKIILTRISRTLDKAQAQESWIPSGVQLLASHPDRVDVSREYRLPLVLTFVDCEKAVDSVRTNAVPSALIDQGVDASYVKTLAICYDRCTTKKQIFHRSLTIPNGKEVRQGDTISPKLFTAALQLIMKSLS</sequence>
<proteinExistence type="predicted"/>
<accession>A0ABR1CPW0</accession>
<protein>
    <recommendedName>
        <fullName evidence="1">Reverse transcriptase domain-containing protein</fullName>
    </recommendedName>
</protein>
<dbReference type="EMBL" id="JAVFWL010000003">
    <property type="protein sequence ID" value="KAK6740391.1"/>
    <property type="molecule type" value="Genomic_DNA"/>
</dbReference>
<dbReference type="Proteomes" id="UP001303046">
    <property type="component" value="Unassembled WGS sequence"/>
</dbReference>
<comment type="caution">
    <text evidence="2">The sequence shown here is derived from an EMBL/GenBank/DDBJ whole genome shotgun (WGS) entry which is preliminary data.</text>
</comment>
<evidence type="ECO:0000313" key="2">
    <source>
        <dbReference type="EMBL" id="KAK6740391.1"/>
    </source>
</evidence>
<reference evidence="2 3" key="1">
    <citation type="submission" date="2023-08" db="EMBL/GenBank/DDBJ databases">
        <title>A Necator americanus chromosomal reference genome.</title>
        <authorList>
            <person name="Ilik V."/>
            <person name="Petrzelkova K.J."/>
            <person name="Pardy F."/>
            <person name="Fuh T."/>
            <person name="Niatou-Singa F.S."/>
            <person name="Gouil Q."/>
            <person name="Baker L."/>
            <person name="Ritchie M.E."/>
            <person name="Jex A.R."/>
            <person name="Gazzola D."/>
            <person name="Li H."/>
            <person name="Toshio Fujiwara R."/>
            <person name="Zhan B."/>
            <person name="Aroian R.V."/>
            <person name="Pafco B."/>
            <person name="Schwarz E.M."/>
        </authorList>
    </citation>
    <scope>NUCLEOTIDE SEQUENCE [LARGE SCALE GENOMIC DNA]</scope>
    <source>
        <strain evidence="2 3">Aroian</strain>
        <tissue evidence="2">Whole animal</tissue>
    </source>
</reference>
<dbReference type="InterPro" id="IPR000477">
    <property type="entry name" value="RT_dom"/>
</dbReference>
<organism evidence="2 3">
    <name type="scientific">Necator americanus</name>
    <name type="common">Human hookworm</name>
    <dbReference type="NCBI Taxonomy" id="51031"/>
    <lineage>
        <taxon>Eukaryota</taxon>
        <taxon>Metazoa</taxon>
        <taxon>Ecdysozoa</taxon>
        <taxon>Nematoda</taxon>
        <taxon>Chromadorea</taxon>
        <taxon>Rhabditida</taxon>
        <taxon>Rhabditina</taxon>
        <taxon>Rhabditomorpha</taxon>
        <taxon>Strongyloidea</taxon>
        <taxon>Ancylostomatidae</taxon>
        <taxon>Bunostominae</taxon>
        <taxon>Necator</taxon>
    </lineage>
</organism>
<dbReference type="Pfam" id="PF00078">
    <property type="entry name" value="RVT_1"/>
    <property type="match status" value="1"/>
</dbReference>